<dbReference type="CDD" id="cd16922">
    <property type="entry name" value="HATPase_EvgS-ArcB-TorS-like"/>
    <property type="match status" value="1"/>
</dbReference>
<dbReference type="CDD" id="cd17574">
    <property type="entry name" value="REC_OmpR"/>
    <property type="match status" value="1"/>
</dbReference>
<name>A0A381RJW2_9ZZZZ</name>
<dbReference type="PROSITE" id="PS50109">
    <property type="entry name" value="HIS_KIN"/>
    <property type="match status" value="1"/>
</dbReference>
<evidence type="ECO:0000256" key="3">
    <source>
        <dbReference type="ARBA" id="ARBA00022553"/>
    </source>
</evidence>
<feature type="transmembrane region" description="Helical" evidence="6">
    <location>
        <begin position="327"/>
        <end position="347"/>
    </location>
</feature>
<protein>
    <recommendedName>
        <fullName evidence="2">histidine kinase</fullName>
        <ecNumber evidence="2">2.7.13.3</ecNumber>
    </recommendedName>
</protein>
<dbReference type="PANTHER" id="PTHR43047">
    <property type="entry name" value="TWO-COMPONENT HISTIDINE PROTEIN KINASE"/>
    <property type="match status" value="1"/>
</dbReference>
<gene>
    <name evidence="9" type="ORF">METZ01_LOCUS44475</name>
</gene>
<dbReference type="GO" id="GO:0005886">
    <property type="term" value="C:plasma membrane"/>
    <property type="evidence" value="ECO:0007669"/>
    <property type="project" value="TreeGrafter"/>
</dbReference>
<keyword evidence="3" id="KW-0597">Phosphoprotein</keyword>
<dbReference type="InterPro" id="IPR005467">
    <property type="entry name" value="His_kinase_dom"/>
</dbReference>
<dbReference type="CDD" id="cd00082">
    <property type="entry name" value="HisKA"/>
    <property type="match status" value="1"/>
</dbReference>
<dbReference type="InterPro" id="IPR011006">
    <property type="entry name" value="CheY-like_superfamily"/>
</dbReference>
<proteinExistence type="predicted"/>
<dbReference type="PRINTS" id="PR00344">
    <property type="entry name" value="BCTRLSENSOR"/>
</dbReference>
<keyword evidence="5" id="KW-0418">Kinase</keyword>
<dbReference type="Pfam" id="PF00512">
    <property type="entry name" value="HisKA"/>
    <property type="match status" value="1"/>
</dbReference>
<keyword evidence="6" id="KW-0812">Transmembrane</keyword>
<evidence type="ECO:0000313" key="9">
    <source>
        <dbReference type="EMBL" id="SUZ91621.1"/>
    </source>
</evidence>
<dbReference type="PANTHER" id="PTHR43047:SF72">
    <property type="entry name" value="OSMOSENSING HISTIDINE PROTEIN KINASE SLN1"/>
    <property type="match status" value="1"/>
</dbReference>
<dbReference type="EC" id="2.7.13.3" evidence="2"/>
<dbReference type="SMART" id="SM00387">
    <property type="entry name" value="HATPase_c"/>
    <property type="match status" value="1"/>
</dbReference>
<dbReference type="Gene3D" id="6.10.340.10">
    <property type="match status" value="1"/>
</dbReference>
<dbReference type="EMBL" id="UINC01001990">
    <property type="protein sequence ID" value="SUZ91621.1"/>
    <property type="molecule type" value="Genomic_DNA"/>
</dbReference>
<evidence type="ECO:0000259" key="8">
    <source>
        <dbReference type="PROSITE" id="PS50110"/>
    </source>
</evidence>
<sequence>MSIRAQLLLFVIIGYLLIAVVFFLSTQTRDSIQQDAAGESLVVLYESAWYQTYNNTYESMGRWLPGYGEKGNIWDPDDETFIDEIDAQGKYLNPIFNTIENRSLGDLQYLIEFIFEEELDEGDLSFVMAYFPTGERFYCGSALDLLGIDPCSPKARLGFFSYLDSYIKDISQRPKQSTLKILDSENKQTTTLNQTYSFPIKVNKQTIALIVLGVDVRKAIEVFEDEFEVRTGIKTPEGLISLEEDYSSDDLKIESRYGVENYSELVAKANLLMESKGSRYSDKDFSLGTSITLLPLSSYLSSDKAELFIFKDEKLSMARSSEVLTRSYIIVTLMLLLIVSLTSFVTYRTFGGITRAIKVLEGLTKGDHTQQMPKRSGLMASEKDEVGQLSTALHSYRGHLLEMEDIRKEQAHRRKERDRVIIEKMSFLADQLEGDAQKLILEDVEKMTELAKKGDDVDSEEASVELMSLAFSRMSDEVNALIAARTTEMESSRDEARDANEEKTRFFANMSHELRTPLNAILGYGEMLAEDCEDLGYDDLLPDLKKITSAGSHLLSLINNILDISKIEAGRMELYLTSFEIESMVETIKDVTGPLASANDNGFKVNLQDALGSMTQDETKIRQCLTNFLSNAFKFTLSGTVTLDVDTFMQDELEMIRFAVTDTGEGMTEEGLSKVFREYEQAERSTSAKHGGTGLGLPITKKLAEMMGGDVMVTSEIGTGSVFTLYVPRVCPQEHDEVEDGNAISKLSDKEKVVVLIDDDVPIHDIIRRTLSKIGLTLIGATDGEKGLQIVREMKPKLLLLDVLMPGRDGWSILKECKSDPELRDMPVVMVSQLSQDVLSESLGADDYLTKPIDRDLFLETVQRLIKDSPNGENKVLVIDDDADVRELLSRMLKDAGWISVTARDGKEGLEKVKDTPSLIVLDLEMPRMDGFEFLDAYMKNYDELNRAPILVYSGKDLSEVQKDILNKNVAGMVRKDEVSMEELSKIVKNIYQESIS</sequence>
<evidence type="ECO:0000259" key="7">
    <source>
        <dbReference type="PROSITE" id="PS50109"/>
    </source>
</evidence>
<dbReference type="InterPro" id="IPR001789">
    <property type="entry name" value="Sig_transdc_resp-reg_receiver"/>
</dbReference>
<dbReference type="GO" id="GO:0009927">
    <property type="term" value="F:histidine phosphotransfer kinase activity"/>
    <property type="evidence" value="ECO:0007669"/>
    <property type="project" value="TreeGrafter"/>
</dbReference>
<dbReference type="InterPro" id="IPR003661">
    <property type="entry name" value="HisK_dim/P_dom"/>
</dbReference>
<dbReference type="Gene3D" id="3.30.565.10">
    <property type="entry name" value="Histidine kinase-like ATPase, C-terminal domain"/>
    <property type="match status" value="1"/>
</dbReference>
<feature type="domain" description="Histidine kinase" evidence="7">
    <location>
        <begin position="509"/>
        <end position="731"/>
    </location>
</feature>
<comment type="catalytic activity">
    <reaction evidence="1">
        <text>ATP + protein L-histidine = ADP + protein N-phospho-L-histidine.</text>
        <dbReference type="EC" id="2.7.13.3"/>
    </reaction>
</comment>
<dbReference type="InterPro" id="IPR004358">
    <property type="entry name" value="Sig_transdc_His_kin-like_C"/>
</dbReference>
<dbReference type="Pfam" id="PF00072">
    <property type="entry name" value="Response_reg"/>
    <property type="match status" value="2"/>
</dbReference>
<dbReference type="InterPro" id="IPR036097">
    <property type="entry name" value="HisK_dim/P_sf"/>
</dbReference>
<feature type="domain" description="Response regulatory" evidence="8">
    <location>
        <begin position="753"/>
        <end position="866"/>
    </location>
</feature>
<evidence type="ECO:0000256" key="6">
    <source>
        <dbReference type="SAM" id="Phobius"/>
    </source>
</evidence>
<evidence type="ECO:0000256" key="2">
    <source>
        <dbReference type="ARBA" id="ARBA00012438"/>
    </source>
</evidence>
<dbReference type="Pfam" id="PF02518">
    <property type="entry name" value="HATPase_c"/>
    <property type="match status" value="1"/>
</dbReference>
<keyword evidence="6" id="KW-0472">Membrane</keyword>
<dbReference type="SUPFAM" id="SSF47384">
    <property type="entry name" value="Homodimeric domain of signal transducing histidine kinase"/>
    <property type="match status" value="1"/>
</dbReference>
<dbReference type="InterPro" id="IPR003594">
    <property type="entry name" value="HATPase_dom"/>
</dbReference>
<accession>A0A381RJW2</accession>
<dbReference type="SUPFAM" id="SSF52172">
    <property type="entry name" value="CheY-like"/>
    <property type="match status" value="2"/>
</dbReference>
<dbReference type="GO" id="GO:0000155">
    <property type="term" value="F:phosphorelay sensor kinase activity"/>
    <property type="evidence" value="ECO:0007669"/>
    <property type="project" value="InterPro"/>
</dbReference>
<feature type="transmembrane region" description="Helical" evidence="6">
    <location>
        <begin position="6"/>
        <end position="24"/>
    </location>
</feature>
<feature type="domain" description="Response regulatory" evidence="8">
    <location>
        <begin position="875"/>
        <end position="991"/>
    </location>
</feature>
<dbReference type="PROSITE" id="PS50110">
    <property type="entry name" value="RESPONSE_REGULATORY"/>
    <property type="match status" value="2"/>
</dbReference>
<dbReference type="AlphaFoldDB" id="A0A381RJW2"/>
<dbReference type="Gene3D" id="3.40.50.2300">
    <property type="match status" value="2"/>
</dbReference>
<dbReference type="SMART" id="SM00388">
    <property type="entry name" value="HisKA"/>
    <property type="match status" value="1"/>
</dbReference>
<dbReference type="InterPro" id="IPR036890">
    <property type="entry name" value="HATPase_C_sf"/>
</dbReference>
<keyword evidence="4" id="KW-0808">Transferase</keyword>
<keyword evidence="6" id="KW-1133">Transmembrane helix</keyword>
<organism evidence="9">
    <name type="scientific">marine metagenome</name>
    <dbReference type="NCBI Taxonomy" id="408172"/>
    <lineage>
        <taxon>unclassified sequences</taxon>
        <taxon>metagenomes</taxon>
        <taxon>ecological metagenomes</taxon>
    </lineage>
</organism>
<dbReference type="Gene3D" id="1.10.287.130">
    <property type="match status" value="1"/>
</dbReference>
<evidence type="ECO:0000256" key="4">
    <source>
        <dbReference type="ARBA" id="ARBA00022679"/>
    </source>
</evidence>
<dbReference type="SUPFAM" id="SSF55874">
    <property type="entry name" value="ATPase domain of HSP90 chaperone/DNA topoisomerase II/histidine kinase"/>
    <property type="match status" value="1"/>
</dbReference>
<evidence type="ECO:0000256" key="5">
    <source>
        <dbReference type="ARBA" id="ARBA00022777"/>
    </source>
</evidence>
<dbReference type="SMART" id="SM00448">
    <property type="entry name" value="REC"/>
    <property type="match status" value="2"/>
</dbReference>
<reference evidence="9" key="1">
    <citation type="submission" date="2018-05" db="EMBL/GenBank/DDBJ databases">
        <authorList>
            <person name="Lanie J.A."/>
            <person name="Ng W.-L."/>
            <person name="Kazmierczak K.M."/>
            <person name="Andrzejewski T.M."/>
            <person name="Davidsen T.M."/>
            <person name="Wayne K.J."/>
            <person name="Tettelin H."/>
            <person name="Glass J.I."/>
            <person name="Rusch D."/>
            <person name="Podicherti R."/>
            <person name="Tsui H.-C.T."/>
            <person name="Winkler M.E."/>
        </authorList>
    </citation>
    <scope>NUCLEOTIDE SEQUENCE</scope>
</reference>
<evidence type="ECO:0000256" key="1">
    <source>
        <dbReference type="ARBA" id="ARBA00000085"/>
    </source>
</evidence>